<feature type="transmembrane region" description="Helical" evidence="2">
    <location>
        <begin position="33"/>
        <end position="53"/>
    </location>
</feature>
<proteinExistence type="predicted"/>
<evidence type="ECO:0000256" key="1">
    <source>
        <dbReference type="SAM" id="MobiDB-lite"/>
    </source>
</evidence>
<dbReference type="EMBL" id="UINC01172617">
    <property type="protein sequence ID" value="SVD77776.1"/>
    <property type="molecule type" value="Genomic_DNA"/>
</dbReference>
<reference evidence="3" key="1">
    <citation type="submission" date="2018-05" db="EMBL/GenBank/DDBJ databases">
        <authorList>
            <person name="Lanie J.A."/>
            <person name="Ng W.-L."/>
            <person name="Kazmierczak K.M."/>
            <person name="Andrzejewski T.M."/>
            <person name="Davidsen T.M."/>
            <person name="Wayne K.J."/>
            <person name="Tettelin H."/>
            <person name="Glass J.I."/>
            <person name="Rusch D."/>
            <person name="Podicherti R."/>
            <person name="Tsui H.-C.T."/>
            <person name="Winkler M.E."/>
        </authorList>
    </citation>
    <scope>NUCLEOTIDE SEQUENCE</scope>
</reference>
<evidence type="ECO:0000256" key="2">
    <source>
        <dbReference type="SAM" id="Phobius"/>
    </source>
</evidence>
<gene>
    <name evidence="3" type="ORF">METZ01_LOCUS430630</name>
</gene>
<evidence type="ECO:0000313" key="3">
    <source>
        <dbReference type="EMBL" id="SVD77776.1"/>
    </source>
</evidence>
<sequence>MSSLVNLTNFTRALAGFCLVAFLYALLPDSNAILLQILKYVILIGIVFLLLFYNNLLGILTESVNGNDHSSASSNETPISESLATNAMY</sequence>
<feature type="non-terminal residue" evidence="3">
    <location>
        <position position="89"/>
    </location>
</feature>
<name>A0A382Y388_9ZZZZ</name>
<keyword evidence="2" id="KW-1133">Transmembrane helix</keyword>
<feature type="region of interest" description="Disordered" evidence="1">
    <location>
        <begin position="66"/>
        <end position="89"/>
    </location>
</feature>
<keyword evidence="2" id="KW-0812">Transmembrane</keyword>
<dbReference type="AlphaFoldDB" id="A0A382Y388"/>
<accession>A0A382Y388</accession>
<feature type="transmembrane region" description="Helical" evidence="2">
    <location>
        <begin position="7"/>
        <end position="27"/>
    </location>
</feature>
<organism evidence="3">
    <name type="scientific">marine metagenome</name>
    <dbReference type="NCBI Taxonomy" id="408172"/>
    <lineage>
        <taxon>unclassified sequences</taxon>
        <taxon>metagenomes</taxon>
        <taxon>ecological metagenomes</taxon>
    </lineage>
</organism>
<keyword evidence="2" id="KW-0472">Membrane</keyword>
<protein>
    <submittedName>
        <fullName evidence="3">Uncharacterized protein</fullName>
    </submittedName>
</protein>